<feature type="signal peptide" evidence="1">
    <location>
        <begin position="1"/>
        <end position="21"/>
    </location>
</feature>
<organism evidence="2 3">
    <name type="scientific">Mucilaginibacter pankratovii</name>
    <dbReference type="NCBI Taxonomy" id="2772110"/>
    <lineage>
        <taxon>Bacteria</taxon>
        <taxon>Pseudomonadati</taxon>
        <taxon>Bacteroidota</taxon>
        <taxon>Sphingobacteriia</taxon>
        <taxon>Sphingobacteriales</taxon>
        <taxon>Sphingobacteriaceae</taxon>
        <taxon>Mucilaginibacter</taxon>
    </lineage>
</organism>
<evidence type="ECO:0000313" key="2">
    <source>
        <dbReference type="EMBL" id="MBD1362658.1"/>
    </source>
</evidence>
<comment type="caution">
    <text evidence="2">The sequence shown here is derived from an EMBL/GenBank/DDBJ whole genome shotgun (WGS) entry which is preliminary data.</text>
</comment>
<dbReference type="Proteomes" id="UP000606600">
    <property type="component" value="Unassembled WGS sequence"/>
</dbReference>
<protein>
    <submittedName>
        <fullName evidence="2">Uncharacterized protein</fullName>
    </submittedName>
</protein>
<sequence length="274" mass="31316">MIKKIKISYLAAILPVLLFSACEKEGTHIMPTIKAINKNFEISGFVLGDTIEQYFDGLKMREYYGRVSQSYAQNQMAFVTDEVNMELRKKSTGETVYQQKFSINDKDNVVPKFYFNGSQFSNQYTYPAVQGNDYTTNFFVDSKGASAPVDINLEVLEYRYDDTKPDPLIVVNTTVFPLAKNIQPGEWTAYVKIPAPVVIPQQSGTDLYPIVVVRDSKTQEYYIDKDRDRSVINMELPYVGVSPGKVQSVYLNRKPADGTNFYLEQYELVQLFPR</sequence>
<gene>
    <name evidence="2" type="ORF">IDJ77_02445</name>
</gene>
<keyword evidence="3" id="KW-1185">Reference proteome</keyword>
<reference evidence="2 3" key="1">
    <citation type="submission" date="2020-09" db="EMBL/GenBank/DDBJ databases">
        <title>Novel species of Mucilaginibacter isolated from a glacier on the Tibetan Plateau.</title>
        <authorList>
            <person name="Liu Q."/>
            <person name="Xin Y.-H."/>
        </authorList>
    </citation>
    <scope>NUCLEOTIDE SEQUENCE [LARGE SCALE GENOMIC DNA]</scope>
    <source>
        <strain evidence="2 3">ZT4R22</strain>
    </source>
</reference>
<evidence type="ECO:0000256" key="1">
    <source>
        <dbReference type="SAM" id="SignalP"/>
    </source>
</evidence>
<dbReference type="PROSITE" id="PS51257">
    <property type="entry name" value="PROKAR_LIPOPROTEIN"/>
    <property type="match status" value="1"/>
</dbReference>
<accession>A0ABR7WKM2</accession>
<dbReference type="RefSeq" id="WP_191187329.1">
    <property type="nucleotide sequence ID" value="NZ_JACWMY010000001.1"/>
</dbReference>
<dbReference type="EMBL" id="JACWMY010000001">
    <property type="protein sequence ID" value="MBD1362658.1"/>
    <property type="molecule type" value="Genomic_DNA"/>
</dbReference>
<keyword evidence="1" id="KW-0732">Signal</keyword>
<evidence type="ECO:0000313" key="3">
    <source>
        <dbReference type="Proteomes" id="UP000606600"/>
    </source>
</evidence>
<name>A0ABR7WKM2_9SPHI</name>
<proteinExistence type="predicted"/>
<feature type="chain" id="PRO_5045400396" evidence="1">
    <location>
        <begin position="22"/>
        <end position="274"/>
    </location>
</feature>